<comment type="caution">
    <text evidence="4">The sequence shown here is derived from an EMBL/GenBank/DDBJ whole genome shotgun (WGS) entry which is preliminary data.</text>
</comment>
<dbReference type="InterPro" id="IPR054767">
    <property type="entry name" value="Cas10-Cmr2_palm2"/>
</dbReference>
<dbReference type="Proteomes" id="UP000606720">
    <property type="component" value="Unassembled WGS sequence"/>
</dbReference>
<evidence type="ECO:0000259" key="3">
    <source>
        <dbReference type="Pfam" id="PF22335"/>
    </source>
</evidence>
<accession>A0A923LLV2</accession>
<dbReference type="InterPro" id="IPR043128">
    <property type="entry name" value="Rev_trsase/Diguanyl_cyclase"/>
</dbReference>
<dbReference type="Gene3D" id="3.30.70.270">
    <property type="match status" value="1"/>
</dbReference>
<keyword evidence="2" id="KW-0051">Antiviral defense</keyword>
<keyword evidence="5" id="KW-1185">Reference proteome</keyword>
<sequence>MSRCLTILEVSQKQNYIFSSKKVKNNIVNSAVIAYVLGSDYIAEVLAKTTYADDKNMVYSGGGHVVLEFPDENTAKEMVSKITRTIYRDFDGLVVFAKSQVFDDDTSMRDCLKKLTEALERKKSIRSAVFHQGSYGVEKIDSDTLDVIAEDSVSDAKKKIEESEYNSTAKEFTPVGYQPVYKFEELGGSKGESNFIAVVHIDGNGMGKRVEELYDLLKKSDTRQSWNDMKHSIREFSESIDKDFKTAYKEMAKEIAQQLKEADLDKKLDLKEKKFPVRRIITAGDDICFVTEGRIGIECARIYIEKLTAAERKNSVDHKGYSACAGVAIVHQKYPFYKAYELAEMLCSNAKKYGAQISPADNGRSVSAIDWHIEFGELKDTLEEIRRSYATVDHNRLELRPYIIKASEEILNDRKFAAKKYENFKKIIKRIQKNGSTYGNGKIKGLRAALKQGEKATSNYLIFNRMEDILIENRLDADRVTDEDLLKLFTGKPVKGEAFITQMDGKKHSLLYDSIELMDSYLALEEGVARED</sequence>
<evidence type="ECO:0000313" key="5">
    <source>
        <dbReference type="Proteomes" id="UP000606720"/>
    </source>
</evidence>
<reference evidence="4" key="1">
    <citation type="submission" date="2020-08" db="EMBL/GenBank/DDBJ databases">
        <title>Genome public.</title>
        <authorList>
            <person name="Liu C."/>
            <person name="Sun Q."/>
        </authorList>
    </citation>
    <scope>NUCLEOTIDE SEQUENCE</scope>
    <source>
        <strain evidence="4">BX1005</strain>
    </source>
</reference>
<evidence type="ECO:0000256" key="1">
    <source>
        <dbReference type="ARBA" id="ARBA00022741"/>
    </source>
</evidence>
<dbReference type="GO" id="GO:0051607">
    <property type="term" value="P:defense response to virus"/>
    <property type="evidence" value="ECO:0007669"/>
    <property type="project" value="UniProtKB-KW"/>
</dbReference>
<evidence type="ECO:0000313" key="4">
    <source>
        <dbReference type="EMBL" id="MBC5713192.1"/>
    </source>
</evidence>
<dbReference type="AlphaFoldDB" id="A0A923LLV2"/>
<organism evidence="4 5">
    <name type="scientific">Roseburia zhanii</name>
    <dbReference type="NCBI Taxonomy" id="2763064"/>
    <lineage>
        <taxon>Bacteria</taxon>
        <taxon>Bacillati</taxon>
        <taxon>Bacillota</taxon>
        <taxon>Clostridia</taxon>
        <taxon>Lachnospirales</taxon>
        <taxon>Lachnospiraceae</taxon>
        <taxon>Roseburia</taxon>
    </lineage>
</organism>
<dbReference type="RefSeq" id="WP_186866162.1">
    <property type="nucleotide sequence ID" value="NZ_JACOPH010000001.1"/>
</dbReference>
<keyword evidence="1" id="KW-0547">Nucleotide-binding</keyword>
<dbReference type="EMBL" id="JACOPH010000001">
    <property type="protein sequence ID" value="MBC5713192.1"/>
    <property type="molecule type" value="Genomic_DNA"/>
</dbReference>
<protein>
    <recommendedName>
        <fullName evidence="3">Cas10/Cmr2 second palm domain-containing protein</fullName>
    </recommendedName>
</protein>
<dbReference type="GO" id="GO:0000166">
    <property type="term" value="F:nucleotide binding"/>
    <property type="evidence" value="ECO:0007669"/>
    <property type="project" value="UniProtKB-KW"/>
</dbReference>
<evidence type="ECO:0000256" key="2">
    <source>
        <dbReference type="ARBA" id="ARBA00023118"/>
    </source>
</evidence>
<proteinExistence type="predicted"/>
<gene>
    <name evidence="4" type="ORF">H8S17_03040</name>
</gene>
<dbReference type="Pfam" id="PF22335">
    <property type="entry name" value="Cas10-Cmr2_palm2"/>
    <property type="match status" value="1"/>
</dbReference>
<feature type="domain" description="Cas10/Cmr2 second palm" evidence="3">
    <location>
        <begin position="196"/>
        <end position="354"/>
    </location>
</feature>
<name>A0A923LLV2_9FIRM</name>